<dbReference type="Gene3D" id="3.40.710.10">
    <property type="entry name" value="DD-peptidase/beta-lactamase superfamily"/>
    <property type="match status" value="1"/>
</dbReference>
<evidence type="ECO:0000313" key="8">
    <source>
        <dbReference type="Proteomes" id="UP000315217"/>
    </source>
</evidence>
<evidence type="ECO:0000256" key="3">
    <source>
        <dbReference type="ARBA" id="ARBA00023136"/>
    </source>
</evidence>
<evidence type="ECO:0000313" key="6">
    <source>
        <dbReference type="EMBL" id="TMJ02993.1"/>
    </source>
</evidence>
<dbReference type="SUPFAM" id="SSF56519">
    <property type="entry name" value="Penicillin binding protein dimerisation domain"/>
    <property type="match status" value="1"/>
</dbReference>
<comment type="similarity">
    <text evidence="2">Belongs to the transpeptidase family.</text>
</comment>
<dbReference type="GO" id="GO:0071555">
    <property type="term" value="P:cell wall organization"/>
    <property type="evidence" value="ECO:0007669"/>
    <property type="project" value="TreeGrafter"/>
</dbReference>
<keyword evidence="3" id="KW-0472">Membrane</keyword>
<evidence type="ECO:0000256" key="2">
    <source>
        <dbReference type="ARBA" id="ARBA00007171"/>
    </source>
</evidence>
<dbReference type="Proteomes" id="UP000318661">
    <property type="component" value="Unassembled WGS sequence"/>
</dbReference>
<dbReference type="Gene3D" id="3.90.1310.10">
    <property type="entry name" value="Penicillin-binding protein 2a (Domain 2)"/>
    <property type="match status" value="1"/>
</dbReference>
<dbReference type="InterPro" id="IPR050515">
    <property type="entry name" value="Beta-lactam/transpept"/>
</dbReference>
<evidence type="ECO:0000256" key="1">
    <source>
        <dbReference type="ARBA" id="ARBA00004370"/>
    </source>
</evidence>
<feature type="domain" description="Penicillin-binding protein transpeptidase" evidence="4">
    <location>
        <begin position="238"/>
        <end position="545"/>
    </location>
</feature>
<dbReference type="PANTHER" id="PTHR30627">
    <property type="entry name" value="PEPTIDOGLYCAN D,D-TRANSPEPTIDASE"/>
    <property type="match status" value="1"/>
</dbReference>
<dbReference type="PANTHER" id="PTHR30627:SF1">
    <property type="entry name" value="PEPTIDOGLYCAN D,D-TRANSPEPTIDASE FTSI"/>
    <property type="match status" value="1"/>
</dbReference>
<dbReference type="GO" id="GO:0008658">
    <property type="term" value="F:penicillin binding"/>
    <property type="evidence" value="ECO:0007669"/>
    <property type="project" value="InterPro"/>
</dbReference>
<reference evidence="8 9" key="1">
    <citation type="journal article" date="2019" name="Nat. Microbiol.">
        <title>Mediterranean grassland soil C-N compound turnover is dependent on rainfall and depth, and is mediated by genomically divergent microorganisms.</title>
        <authorList>
            <person name="Diamond S."/>
            <person name="Andeer P.F."/>
            <person name="Li Z."/>
            <person name="Crits-Christoph A."/>
            <person name="Burstein D."/>
            <person name="Anantharaman K."/>
            <person name="Lane K.R."/>
            <person name="Thomas B.C."/>
            <person name="Pan C."/>
            <person name="Northen T.R."/>
            <person name="Banfield J.F."/>
        </authorList>
    </citation>
    <scope>NUCLEOTIDE SEQUENCE [LARGE SCALE GENOMIC DNA]</scope>
    <source>
        <strain evidence="7">NP_1</strain>
        <strain evidence="6">NP_2</strain>
    </source>
</reference>
<dbReference type="InterPro" id="IPR012338">
    <property type="entry name" value="Beta-lactam/transpept-like"/>
</dbReference>
<accession>A0A537L4S4</accession>
<dbReference type="Gene3D" id="3.30.450.330">
    <property type="match status" value="1"/>
</dbReference>
<dbReference type="Pfam" id="PF00905">
    <property type="entry name" value="Transpeptidase"/>
    <property type="match status" value="1"/>
</dbReference>
<name>A0A537L4S4_9BACT</name>
<dbReference type="InterPro" id="IPR005311">
    <property type="entry name" value="PBP_dimer"/>
</dbReference>
<evidence type="ECO:0000259" key="5">
    <source>
        <dbReference type="Pfam" id="PF03717"/>
    </source>
</evidence>
<dbReference type="AlphaFoldDB" id="A0A537L4S4"/>
<dbReference type="SUPFAM" id="SSF56601">
    <property type="entry name" value="beta-lactamase/transpeptidase-like"/>
    <property type="match status" value="1"/>
</dbReference>
<evidence type="ECO:0000313" key="7">
    <source>
        <dbReference type="EMBL" id="TMJ11047.1"/>
    </source>
</evidence>
<protein>
    <submittedName>
        <fullName evidence="6">Penicillin-binding protein 2</fullName>
    </submittedName>
</protein>
<dbReference type="GO" id="GO:0005886">
    <property type="term" value="C:plasma membrane"/>
    <property type="evidence" value="ECO:0007669"/>
    <property type="project" value="TreeGrafter"/>
</dbReference>
<dbReference type="Pfam" id="PF03717">
    <property type="entry name" value="PBP_dimer"/>
    <property type="match status" value="1"/>
</dbReference>
<evidence type="ECO:0000259" key="4">
    <source>
        <dbReference type="Pfam" id="PF00905"/>
    </source>
</evidence>
<proteinExistence type="inferred from homology"/>
<dbReference type="EMBL" id="VBAI01000080">
    <property type="protein sequence ID" value="TMJ11047.1"/>
    <property type="molecule type" value="Genomic_DNA"/>
</dbReference>
<dbReference type="Proteomes" id="UP000315217">
    <property type="component" value="Unassembled WGS sequence"/>
</dbReference>
<evidence type="ECO:0000313" key="9">
    <source>
        <dbReference type="Proteomes" id="UP000318661"/>
    </source>
</evidence>
<feature type="domain" description="Penicillin-binding protein dimerisation" evidence="5">
    <location>
        <begin position="49"/>
        <end position="196"/>
    </location>
</feature>
<comment type="subcellular location">
    <subcellularLocation>
        <location evidence="1">Membrane</location>
    </subcellularLocation>
</comment>
<dbReference type="InterPro" id="IPR036138">
    <property type="entry name" value="PBP_dimer_sf"/>
</dbReference>
<gene>
    <name evidence="7" type="ORF">E6G98_06010</name>
    <name evidence="6" type="ORF">E6G99_11780</name>
</gene>
<dbReference type="EMBL" id="VBAJ01000288">
    <property type="protein sequence ID" value="TMJ02993.1"/>
    <property type="molecule type" value="Genomic_DNA"/>
</dbReference>
<sequence>MIRRRTMVMTGVVCVALSVLALRLAQVQVIQGGRLQHLAQRQQMEVIAIEPHRGLILDRRGRPLAINVEATSIYAVPSAIADRQAFAARVAPLLRQRVDEVRRRLATGRHFAWLARKVSPQMVARVRALGMADQIGFLTEDKRAYPNGPLAAQVIGFAGIDNQGLTGVELSYEHVLHGTIGRAIAARDGLGRVMVETQQVLGTPQDGQDIQLTIDQVIQHIAERELSAAVERTVAKGGWAVVMDPITGEILAMATVPSFNPNAGPDLDARRWINRPVAEAQEPGSTFKIFLMAAALDSGVVPPTEHFFCGGSLPAPGGTVLRDAGGRRHGWQTMGEIVKNSCNIGAAQVGTRLGKAQFFHYIRAFGFGQPIGIDLPGESAGIVPPPSAWRGPGLQTISFGQGVSTTAIQMLTAATALVNDGTMLRPYIVRAVRDHQGRLTEAVGRQVVGRVIRPETAAAVLQMMVGTTTSGTGTQARIDGYTVAGKTATAQKPARRGGYDPDRYVASFLGIVPIPNPRLAVLVALDEPRGAYSGGEVAAPVFRQLASQVLWYLRVPPLVPSSTPSGSAPRLPAAAGTR</sequence>
<dbReference type="InterPro" id="IPR001460">
    <property type="entry name" value="PCN-bd_Tpept"/>
</dbReference>
<organism evidence="6 9">
    <name type="scientific">Candidatus Segetimicrobium genomatis</name>
    <dbReference type="NCBI Taxonomy" id="2569760"/>
    <lineage>
        <taxon>Bacteria</taxon>
        <taxon>Bacillati</taxon>
        <taxon>Candidatus Sysuimicrobiota</taxon>
        <taxon>Candidatus Sysuimicrobiia</taxon>
        <taxon>Candidatus Sysuimicrobiales</taxon>
        <taxon>Candidatus Segetimicrobiaceae</taxon>
        <taxon>Candidatus Segetimicrobium</taxon>
    </lineage>
</organism>
<comment type="caution">
    <text evidence="6">The sequence shown here is derived from an EMBL/GenBank/DDBJ whole genome shotgun (WGS) entry which is preliminary data.</text>
</comment>